<keyword evidence="2" id="KW-0662">Pyridine nucleotide biosynthesis</keyword>
<accession>A0A1G5QNE9</accession>
<dbReference type="InterPro" id="IPR036380">
    <property type="entry name" value="Isochorismatase-like_sf"/>
</dbReference>
<evidence type="ECO:0000256" key="2">
    <source>
        <dbReference type="ARBA" id="ARBA00022642"/>
    </source>
</evidence>
<dbReference type="GO" id="GO:0046872">
    <property type="term" value="F:metal ion binding"/>
    <property type="evidence" value="ECO:0007669"/>
    <property type="project" value="UniProtKB-KW"/>
</dbReference>
<dbReference type="Pfam" id="PF00857">
    <property type="entry name" value="Isochorismatase"/>
    <property type="match status" value="1"/>
</dbReference>
<dbReference type="Gene3D" id="3.40.50.850">
    <property type="entry name" value="Isochorismatase-like"/>
    <property type="match status" value="1"/>
</dbReference>
<feature type="domain" description="Isochorismatase-like" evidence="8">
    <location>
        <begin position="8"/>
        <end position="210"/>
    </location>
</feature>
<dbReference type="Proteomes" id="UP000199648">
    <property type="component" value="Unassembled WGS sequence"/>
</dbReference>
<dbReference type="AlphaFoldDB" id="A0A1G5QNE9"/>
<dbReference type="SUPFAM" id="SSF52499">
    <property type="entry name" value="Isochorismatase-like hydrolases"/>
    <property type="match status" value="1"/>
</dbReference>
<dbReference type="InterPro" id="IPR000868">
    <property type="entry name" value="Isochorismatase-like_dom"/>
</dbReference>
<dbReference type="STRING" id="415747.SAMN03097708_02469"/>
<evidence type="ECO:0000313" key="9">
    <source>
        <dbReference type="EMBL" id="SCZ63374.1"/>
    </source>
</evidence>
<evidence type="ECO:0000259" key="8">
    <source>
        <dbReference type="Pfam" id="PF00857"/>
    </source>
</evidence>
<dbReference type="RefSeq" id="WP_092997808.1">
    <property type="nucleotide sequence ID" value="NZ_FMWD01000007.1"/>
</dbReference>
<evidence type="ECO:0000256" key="3">
    <source>
        <dbReference type="ARBA" id="ARBA00022723"/>
    </source>
</evidence>
<comment type="similarity">
    <text evidence="1">Belongs to the isochorismatase family.</text>
</comment>
<protein>
    <recommendedName>
        <fullName evidence="6">nicotinamidase</fullName>
        <ecNumber evidence="6">3.5.1.19</ecNumber>
    </recommendedName>
    <alternativeName>
        <fullName evidence="7">Nicotinamide deamidase</fullName>
    </alternativeName>
</protein>
<organism evidence="9 10">
    <name type="scientific">Thiohalomonas denitrificans</name>
    <dbReference type="NCBI Taxonomy" id="415747"/>
    <lineage>
        <taxon>Bacteria</taxon>
        <taxon>Pseudomonadati</taxon>
        <taxon>Pseudomonadota</taxon>
        <taxon>Gammaproteobacteria</taxon>
        <taxon>Thiohalomonadales</taxon>
        <taxon>Thiohalomonadaceae</taxon>
        <taxon>Thiohalomonas</taxon>
    </lineage>
</organism>
<evidence type="ECO:0000256" key="4">
    <source>
        <dbReference type="ARBA" id="ARBA00022801"/>
    </source>
</evidence>
<evidence type="ECO:0000313" key="10">
    <source>
        <dbReference type="Proteomes" id="UP000199648"/>
    </source>
</evidence>
<dbReference type="PANTHER" id="PTHR11080">
    <property type="entry name" value="PYRAZINAMIDASE/NICOTINAMIDASE"/>
    <property type="match status" value="1"/>
</dbReference>
<keyword evidence="3" id="KW-0479">Metal-binding</keyword>
<evidence type="ECO:0000256" key="6">
    <source>
        <dbReference type="ARBA" id="ARBA00039017"/>
    </source>
</evidence>
<dbReference type="CDD" id="cd01011">
    <property type="entry name" value="nicotinamidase"/>
    <property type="match status" value="1"/>
</dbReference>
<dbReference type="InterPro" id="IPR052347">
    <property type="entry name" value="Isochorismatase_Nicotinamidase"/>
</dbReference>
<keyword evidence="4" id="KW-0378">Hydrolase</keyword>
<dbReference type="PANTHER" id="PTHR11080:SF2">
    <property type="entry name" value="LD05707P"/>
    <property type="match status" value="1"/>
</dbReference>
<dbReference type="GO" id="GO:0019363">
    <property type="term" value="P:pyridine nucleotide biosynthetic process"/>
    <property type="evidence" value="ECO:0007669"/>
    <property type="project" value="UniProtKB-KW"/>
</dbReference>
<comment type="pathway">
    <text evidence="5">Cofactor biosynthesis; nicotinate biosynthesis; nicotinate from nicotinamide: step 1/1.</text>
</comment>
<gene>
    <name evidence="9" type="ORF">SAMN03097708_02469</name>
</gene>
<name>A0A1G5QNE9_9GAMM</name>
<dbReference type="GO" id="GO:0008936">
    <property type="term" value="F:nicotinamidase activity"/>
    <property type="evidence" value="ECO:0007669"/>
    <property type="project" value="UniProtKB-EC"/>
</dbReference>
<dbReference type="EC" id="3.5.1.19" evidence="6"/>
<evidence type="ECO:0000256" key="7">
    <source>
        <dbReference type="ARBA" id="ARBA00043224"/>
    </source>
</evidence>
<evidence type="ECO:0000256" key="5">
    <source>
        <dbReference type="ARBA" id="ARBA00037900"/>
    </source>
</evidence>
<evidence type="ECO:0000256" key="1">
    <source>
        <dbReference type="ARBA" id="ARBA00006336"/>
    </source>
</evidence>
<reference evidence="9 10" key="1">
    <citation type="submission" date="2016-10" db="EMBL/GenBank/DDBJ databases">
        <authorList>
            <person name="de Groot N.N."/>
        </authorList>
    </citation>
    <scope>NUCLEOTIDE SEQUENCE [LARGE SCALE GENOMIC DNA]</scope>
    <source>
        <strain evidence="9 10">HLD2</strain>
    </source>
</reference>
<keyword evidence="10" id="KW-1185">Reference proteome</keyword>
<dbReference type="OrthoDB" id="9791276at2"/>
<dbReference type="EMBL" id="FMWD01000007">
    <property type="protein sequence ID" value="SCZ63374.1"/>
    <property type="molecule type" value="Genomic_DNA"/>
</dbReference>
<sequence length="214" mass="23614">MSIQNERSVLLVVDVQPDFLPGGALGVRGADQIIAPLADVMRSELFAHRVATQDWHPPDHISFASHHGKEPMSRIELYGHVQELWPDHCVQNSPGAELAKGLPWERVSAIVRKGEDPLVDSYSAFRNNWDSQGQRPATGLAGYLRDRGIGDVYIAGLTRDFCARWSARDAVAAGFNTYVIWDLTRPVDPCDDTAVQQELENCGVRIIGQADLTA</sequence>
<proteinExistence type="inferred from homology"/>